<feature type="compositionally biased region" description="Pro residues" evidence="3">
    <location>
        <begin position="495"/>
        <end position="508"/>
    </location>
</feature>
<dbReference type="SUPFAM" id="SSF81296">
    <property type="entry name" value="E set domains"/>
    <property type="match status" value="2"/>
</dbReference>
<dbReference type="Pfam" id="PF02752">
    <property type="entry name" value="Arrestin_C"/>
    <property type="match status" value="1"/>
</dbReference>
<organism evidence="5 6">
    <name type="scientific">Diploptera punctata</name>
    <name type="common">Pacific beetle cockroach</name>
    <dbReference type="NCBI Taxonomy" id="6984"/>
    <lineage>
        <taxon>Eukaryota</taxon>
        <taxon>Metazoa</taxon>
        <taxon>Ecdysozoa</taxon>
        <taxon>Arthropoda</taxon>
        <taxon>Hexapoda</taxon>
        <taxon>Insecta</taxon>
        <taxon>Pterygota</taxon>
        <taxon>Neoptera</taxon>
        <taxon>Polyneoptera</taxon>
        <taxon>Dictyoptera</taxon>
        <taxon>Blattodea</taxon>
        <taxon>Blaberoidea</taxon>
        <taxon>Blaberidae</taxon>
        <taxon>Diplopterinae</taxon>
        <taxon>Diploptera</taxon>
    </lineage>
</organism>
<reference evidence="5" key="1">
    <citation type="journal article" date="2023" name="IScience">
        <title>Live-bearing cockroach genome reveals convergent evolutionary mechanisms linked to viviparity in insects and beyond.</title>
        <authorList>
            <person name="Fouks B."/>
            <person name="Harrison M.C."/>
            <person name="Mikhailova A.A."/>
            <person name="Marchal E."/>
            <person name="English S."/>
            <person name="Carruthers M."/>
            <person name="Jennings E.C."/>
            <person name="Chiamaka E.L."/>
            <person name="Frigard R.A."/>
            <person name="Pippel M."/>
            <person name="Attardo G.M."/>
            <person name="Benoit J.B."/>
            <person name="Bornberg-Bauer E."/>
            <person name="Tobe S.S."/>
        </authorList>
    </citation>
    <scope>NUCLEOTIDE SEQUENCE</scope>
    <source>
        <strain evidence="5">Stay&amp;Tobe</strain>
    </source>
</reference>
<protein>
    <recommendedName>
        <fullName evidence="4">Arrestin C-terminal-like domain-containing protein</fullName>
    </recommendedName>
</protein>
<feature type="domain" description="Arrestin C-terminal-like" evidence="4">
    <location>
        <begin position="331"/>
        <end position="462"/>
    </location>
</feature>
<sequence length="553" mass="61219">RHAGPTSEVSVQTGAYDRCTAVHGAYEVIRDETILIFASPPPELHLCAHAATIIAMMLQASDLRTNQTDVNTRQSHPPDPHSNWSAARISVDLQEHGRIVPYDGHGSKDYKNMGGISHTMDTTTWEKDCLWRTTWEGDCFRGQVKKSAVKYQHNMGLKHFQIVFDNPTGTYYCGQTVSGRVLMGLNSPKKIRGIEIKFKGEANVEWTETESTKRDDGTTEEHTVYFKGHEKYFENNYYLVGGSHDDLILPEGEHSYPFSTILPPTLPSSFEGTHGHIRYTAKVKVDRPWKFDHEAKSAFSVICPVDLNTNEKALVPVKQEIEKKFCCWCCESGPLTLVLALPVIGYVAGQDIPVTIEIDNASNISVVDVVCKLKKLLHFFIKLHNSKKEEEITVGEIVFDGVTANGSNTATISMPVPPVPPSDLDNCSIIDLTYYLKVTAEVQGCHANLKASTPIIIGTIPIMSYQPAFQTWGTTTIGDIPSSTGPGWRGTLPAPVAPPSEPMHGPSAPPYPDIPSPTFQESIFGTNDIKDSEDNQYTLGSMNFVPRYPVYNF</sequence>
<evidence type="ECO:0000313" key="6">
    <source>
        <dbReference type="Proteomes" id="UP001233999"/>
    </source>
</evidence>
<dbReference type="InterPro" id="IPR014752">
    <property type="entry name" value="Arrestin-like_C"/>
</dbReference>
<comment type="similarity">
    <text evidence="1">Belongs to the arrestin family.</text>
</comment>
<dbReference type="AlphaFoldDB" id="A0AAD7Z5M7"/>
<dbReference type="PANTHER" id="PTHR11188:SF176">
    <property type="entry name" value="ARRESTIN DOMAIN-CONTAINING PROTEIN 1"/>
    <property type="match status" value="1"/>
</dbReference>
<dbReference type="PANTHER" id="PTHR11188">
    <property type="entry name" value="ARRESTIN DOMAIN CONTAINING PROTEIN"/>
    <property type="match status" value="1"/>
</dbReference>
<proteinExistence type="inferred from homology"/>
<comment type="caution">
    <text evidence="5">The sequence shown here is derived from an EMBL/GenBank/DDBJ whole genome shotgun (WGS) entry which is preliminary data.</text>
</comment>
<name>A0AAD7Z5M7_DIPPU</name>
<accession>A0AAD7Z5M7</accession>
<dbReference type="InterPro" id="IPR014756">
    <property type="entry name" value="Ig_E-set"/>
</dbReference>
<feature type="non-terminal residue" evidence="5">
    <location>
        <position position="553"/>
    </location>
</feature>
<dbReference type="InterPro" id="IPR050357">
    <property type="entry name" value="Arrestin_domain-protein"/>
</dbReference>
<dbReference type="Gene3D" id="2.60.40.640">
    <property type="match status" value="2"/>
</dbReference>
<evidence type="ECO:0000256" key="2">
    <source>
        <dbReference type="ARBA" id="ARBA00022606"/>
    </source>
</evidence>
<dbReference type="EMBL" id="JASPKZ010010411">
    <property type="protein sequence ID" value="KAJ9574368.1"/>
    <property type="molecule type" value="Genomic_DNA"/>
</dbReference>
<reference evidence="5" key="2">
    <citation type="submission" date="2023-05" db="EMBL/GenBank/DDBJ databases">
        <authorList>
            <person name="Fouks B."/>
        </authorList>
    </citation>
    <scope>NUCLEOTIDE SEQUENCE</scope>
    <source>
        <strain evidence="5">Stay&amp;Tobe</strain>
        <tissue evidence="5">Testes</tissue>
    </source>
</reference>
<evidence type="ECO:0000256" key="1">
    <source>
        <dbReference type="ARBA" id="ARBA00005298"/>
    </source>
</evidence>
<feature type="non-terminal residue" evidence="5">
    <location>
        <position position="1"/>
    </location>
</feature>
<keyword evidence="2" id="KW-0716">Sensory transduction</keyword>
<gene>
    <name evidence="5" type="ORF">L9F63_025986</name>
</gene>
<feature type="region of interest" description="Disordered" evidence="3">
    <location>
        <begin position="487"/>
        <end position="508"/>
    </location>
</feature>
<keyword evidence="6" id="KW-1185">Reference proteome</keyword>
<dbReference type="GO" id="GO:0015031">
    <property type="term" value="P:protein transport"/>
    <property type="evidence" value="ECO:0007669"/>
    <property type="project" value="TreeGrafter"/>
</dbReference>
<dbReference type="Pfam" id="PF00339">
    <property type="entry name" value="Arrestin_N"/>
    <property type="match status" value="1"/>
</dbReference>
<evidence type="ECO:0000313" key="5">
    <source>
        <dbReference type="EMBL" id="KAJ9574368.1"/>
    </source>
</evidence>
<dbReference type="InterPro" id="IPR011021">
    <property type="entry name" value="Arrestin-like_N"/>
</dbReference>
<feature type="domain" description="Arrestin C-terminal-like" evidence="4">
    <location>
        <begin position="154"/>
        <end position="305"/>
    </location>
</feature>
<evidence type="ECO:0000256" key="3">
    <source>
        <dbReference type="SAM" id="MobiDB-lite"/>
    </source>
</evidence>
<dbReference type="Proteomes" id="UP001233999">
    <property type="component" value="Unassembled WGS sequence"/>
</dbReference>
<dbReference type="SMART" id="SM01017">
    <property type="entry name" value="Arrestin_C"/>
    <property type="match status" value="2"/>
</dbReference>
<dbReference type="InterPro" id="IPR011022">
    <property type="entry name" value="Arrestin_C-like"/>
</dbReference>
<dbReference type="GO" id="GO:0005737">
    <property type="term" value="C:cytoplasm"/>
    <property type="evidence" value="ECO:0007669"/>
    <property type="project" value="TreeGrafter"/>
</dbReference>
<evidence type="ECO:0000259" key="4">
    <source>
        <dbReference type="SMART" id="SM01017"/>
    </source>
</evidence>